<dbReference type="GO" id="GO:0061630">
    <property type="term" value="F:ubiquitin protein ligase activity"/>
    <property type="evidence" value="ECO:0007669"/>
    <property type="project" value="UniProtKB-EC"/>
</dbReference>
<dbReference type="PANTHER" id="PTHR11685">
    <property type="entry name" value="RBR FAMILY RING FINGER AND IBR DOMAIN-CONTAINING"/>
    <property type="match status" value="1"/>
</dbReference>
<feature type="non-terminal residue" evidence="10">
    <location>
        <position position="1"/>
    </location>
</feature>
<accession>A0A1S8BGU3</accession>
<reference evidence="10 11" key="1">
    <citation type="submission" date="2017-01" db="EMBL/GenBank/DDBJ databases">
        <title>Draft genome sequence of Diplodia seriata F98.1, a fungal species involved in grapevine trunk diseases.</title>
        <authorList>
            <person name="Robert-Siegwald G."/>
            <person name="Vallet J."/>
            <person name="Abou-Mansour E."/>
            <person name="Xu J."/>
            <person name="Rey P."/>
            <person name="Bertsch C."/>
            <person name="Rego C."/>
            <person name="Larignon P."/>
            <person name="Fontaine F."/>
            <person name="Lebrun M.-H."/>
        </authorList>
    </citation>
    <scope>NUCLEOTIDE SEQUENCE [LARGE SCALE GENOMIC DNA]</scope>
    <source>
        <strain evidence="10 11">F98.1</strain>
    </source>
</reference>
<dbReference type="SUPFAM" id="SSF57850">
    <property type="entry name" value="RING/U-box"/>
    <property type="match status" value="3"/>
</dbReference>
<evidence type="ECO:0000256" key="8">
    <source>
        <dbReference type="ARBA" id="ARBA00022833"/>
    </source>
</evidence>
<dbReference type="InterPro" id="IPR002867">
    <property type="entry name" value="IBR_dom"/>
</dbReference>
<dbReference type="Gene3D" id="3.30.40.10">
    <property type="entry name" value="Zinc/RING finger domain, C3HC4 (zinc finger)"/>
    <property type="match status" value="1"/>
</dbReference>
<gene>
    <name evidence="10" type="ORF">BK809_0000412</name>
</gene>
<dbReference type="Pfam" id="PF01485">
    <property type="entry name" value="IBR"/>
    <property type="match status" value="1"/>
</dbReference>
<dbReference type="GO" id="GO:0016567">
    <property type="term" value="P:protein ubiquitination"/>
    <property type="evidence" value="ECO:0007669"/>
    <property type="project" value="InterPro"/>
</dbReference>
<evidence type="ECO:0000256" key="4">
    <source>
        <dbReference type="ARBA" id="ARBA00022723"/>
    </source>
</evidence>
<dbReference type="InterPro" id="IPR031127">
    <property type="entry name" value="E3_UB_ligase_RBR"/>
</dbReference>
<dbReference type="AlphaFoldDB" id="A0A1S8BGU3"/>
<evidence type="ECO:0000256" key="6">
    <source>
        <dbReference type="ARBA" id="ARBA00022771"/>
    </source>
</evidence>
<dbReference type="EMBL" id="MSZU01000077">
    <property type="protein sequence ID" value="OMP86737.1"/>
    <property type="molecule type" value="Genomic_DNA"/>
</dbReference>
<dbReference type="EC" id="2.3.2.31" evidence="2"/>
<dbReference type="InterPro" id="IPR044066">
    <property type="entry name" value="TRIAD_supradom"/>
</dbReference>
<evidence type="ECO:0000313" key="11">
    <source>
        <dbReference type="Proteomes" id="UP000190776"/>
    </source>
</evidence>
<evidence type="ECO:0000256" key="1">
    <source>
        <dbReference type="ARBA" id="ARBA00001798"/>
    </source>
</evidence>
<keyword evidence="7" id="KW-0833">Ubl conjugation pathway</keyword>
<feature type="domain" description="RING-type" evidence="9">
    <location>
        <begin position="1"/>
        <end position="223"/>
    </location>
</feature>
<evidence type="ECO:0000313" key="10">
    <source>
        <dbReference type="EMBL" id="OMP86737.1"/>
    </source>
</evidence>
<sequence>VRECAVCGDAKPNADFPDETRLQCKHVWRTCGECAQAWIASGLESKGWDQIKCPEEGCEAFLGHADVSQLADRATFQRYDSLATRAHLSTLPNFRWCLSANCKSGQIHEDASGPIFTCMGCTKQFCTHHEIPWHRGETCEQYDQRASCERQAKEDRATKRLLKKMTKQCPGKNCGWTIEKNLGCDHMTCRQCHHEFCWVCLAAYEPIRNEGNTRHKTSCKYHSDNMARR</sequence>
<evidence type="ECO:0000256" key="3">
    <source>
        <dbReference type="ARBA" id="ARBA00022679"/>
    </source>
</evidence>
<dbReference type="CDD" id="cd20335">
    <property type="entry name" value="BRcat_RBR"/>
    <property type="match status" value="1"/>
</dbReference>
<dbReference type="OrthoDB" id="1431934at2759"/>
<dbReference type="GO" id="GO:0008270">
    <property type="term" value="F:zinc ion binding"/>
    <property type="evidence" value="ECO:0007669"/>
    <property type="project" value="UniProtKB-KW"/>
</dbReference>
<keyword evidence="4" id="KW-0479">Metal-binding</keyword>
<evidence type="ECO:0000256" key="7">
    <source>
        <dbReference type="ARBA" id="ARBA00022786"/>
    </source>
</evidence>
<name>A0A1S8BGU3_9PEZI</name>
<dbReference type="InterPro" id="IPR013083">
    <property type="entry name" value="Znf_RING/FYVE/PHD"/>
</dbReference>
<comment type="caution">
    <text evidence="10">The sequence shown here is derived from an EMBL/GenBank/DDBJ whole genome shotgun (WGS) entry which is preliminary data.</text>
</comment>
<dbReference type="PROSITE" id="PS51873">
    <property type="entry name" value="TRIAD"/>
    <property type="match status" value="1"/>
</dbReference>
<keyword evidence="5" id="KW-0677">Repeat</keyword>
<evidence type="ECO:0000259" key="9">
    <source>
        <dbReference type="PROSITE" id="PS51873"/>
    </source>
</evidence>
<protein>
    <recommendedName>
        <fullName evidence="2">RBR-type E3 ubiquitin transferase</fullName>
        <ecNumber evidence="2">2.3.2.31</ecNumber>
    </recommendedName>
</protein>
<keyword evidence="6" id="KW-0863">Zinc-finger</keyword>
<evidence type="ECO:0000256" key="5">
    <source>
        <dbReference type="ARBA" id="ARBA00022737"/>
    </source>
</evidence>
<dbReference type="Pfam" id="PF22191">
    <property type="entry name" value="IBR_1"/>
    <property type="match status" value="1"/>
</dbReference>
<evidence type="ECO:0000256" key="2">
    <source>
        <dbReference type="ARBA" id="ARBA00012251"/>
    </source>
</evidence>
<dbReference type="STRING" id="420778.A0A1S8BGU3"/>
<keyword evidence="3" id="KW-0808">Transferase</keyword>
<dbReference type="SMART" id="SM00647">
    <property type="entry name" value="IBR"/>
    <property type="match status" value="2"/>
</dbReference>
<comment type="catalytic activity">
    <reaction evidence="1">
        <text>[E2 ubiquitin-conjugating enzyme]-S-ubiquitinyl-L-cysteine + [acceptor protein]-L-lysine = [E2 ubiquitin-conjugating enzyme]-L-cysteine + [acceptor protein]-N(6)-ubiquitinyl-L-lysine.</text>
        <dbReference type="EC" id="2.3.2.31"/>
    </reaction>
</comment>
<organism evidence="10 11">
    <name type="scientific">Diplodia seriata</name>
    <dbReference type="NCBI Taxonomy" id="420778"/>
    <lineage>
        <taxon>Eukaryota</taxon>
        <taxon>Fungi</taxon>
        <taxon>Dikarya</taxon>
        <taxon>Ascomycota</taxon>
        <taxon>Pezizomycotina</taxon>
        <taxon>Dothideomycetes</taxon>
        <taxon>Dothideomycetes incertae sedis</taxon>
        <taxon>Botryosphaeriales</taxon>
        <taxon>Botryosphaeriaceae</taxon>
        <taxon>Diplodia</taxon>
    </lineage>
</organism>
<dbReference type="Gene3D" id="1.20.120.1750">
    <property type="match status" value="1"/>
</dbReference>
<dbReference type="Proteomes" id="UP000190776">
    <property type="component" value="Unassembled WGS sequence"/>
</dbReference>
<keyword evidence="8" id="KW-0862">Zinc</keyword>
<proteinExistence type="predicted"/>